<organism evidence="3 4">
    <name type="scientific">Pontibacter saemangeumensis</name>
    <dbReference type="NCBI Taxonomy" id="1084525"/>
    <lineage>
        <taxon>Bacteria</taxon>
        <taxon>Pseudomonadati</taxon>
        <taxon>Bacteroidota</taxon>
        <taxon>Cytophagia</taxon>
        <taxon>Cytophagales</taxon>
        <taxon>Hymenobacteraceae</taxon>
        <taxon>Pontibacter</taxon>
    </lineage>
</organism>
<evidence type="ECO:0000259" key="2">
    <source>
        <dbReference type="Pfam" id="PF19089"/>
    </source>
</evidence>
<dbReference type="EMBL" id="BAABHC010000002">
    <property type="protein sequence ID" value="GAA4424578.1"/>
    <property type="molecule type" value="Genomic_DNA"/>
</dbReference>
<reference evidence="4" key="1">
    <citation type="journal article" date="2019" name="Int. J. Syst. Evol. Microbiol.">
        <title>The Global Catalogue of Microorganisms (GCM) 10K type strain sequencing project: providing services to taxonomists for standard genome sequencing and annotation.</title>
        <authorList>
            <consortium name="The Broad Institute Genomics Platform"/>
            <consortium name="The Broad Institute Genome Sequencing Center for Infectious Disease"/>
            <person name="Wu L."/>
            <person name="Ma J."/>
        </authorList>
    </citation>
    <scope>NUCLEOTIDE SEQUENCE [LARGE SCALE GENOMIC DNA]</scope>
    <source>
        <strain evidence="4">JCM 17926</strain>
    </source>
</reference>
<evidence type="ECO:0000313" key="3">
    <source>
        <dbReference type="EMBL" id="GAA4424578.1"/>
    </source>
</evidence>
<accession>A0ABP8L972</accession>
<sequence length="299" mass="33472">MRTFFSTLLLSVGMLLWSHITQAQDDLLSLAEATDSADSGNITGAFKATRLVNGHTVETNGQQELLFLISHRFGTLNSGAYNLFGLDQATIRLALEYGITNRLTAGIGRSSLEKTYDGFLKYKLLQQSRGEKPIPVTLTLFSSLAVNTLRNGNTEREVTFKSRLAYTHQLLVARKFSERLSVQLAPSLVHRNMVATRQDENNVYALGTGGRFKLTKRTSFNAEYYYVLPGETADDYINALSLGFDIETGGHVFQLIFTNAQGMVEKFFIPQNTGVWSDGDIYFGFNISRVFSLKKEKDW</sequence>
<evidence type="ECO:0000256" key="1">
    <source>
        <dbReference type="SAM" id="SignalP"/>
    </source>
</evidence>
<keyword evidence="4" id="KW-1185">Reference proteome</keyword>
<keyword evidence="1" id="KW-0732">Signal</keyword>
<feature type="chain" id="PRO_5047479268" evidence="1">
    <location>
        <begin position="24"/>
        <end position="299"/>
    </location>
</feature>
<dbReference type="InterPro" id="IPR045916">
    <property type="entry name" value="DUF5777"/>
</dbReference>
<dbReference type="Proteomes" id="UP001500552">
    <property type="component" value="Unassembled WGS sequence"/>
</dbReference>
<evidence type="ECO:0000313" key="4">
    <source>
        <dbReference type="Proteomes" id="UP001500552"/>
    </source>
</evidence>
<feature type="signal peptide" evidence="1">
    <location>
        <begin position="1"/>
        <end position="23"/>
    </location>
</feature>
<name>A0ABP8L972_9BACT</name>
<proteinExistence type="predicted"/>
<gene>
    <name evidence="3" type="ORF">GCM10023188_04560</name>
</gene>
<dbReference type="Pfam" id="PF19089">
    <property type="entry name" value="DUF5777"/>
    <property type="match status" value="1"/>
</dbReference>
<dbReference type="RefSeq" id="WP_345156528.1">
    <property type="nucleotide sequence ID" value="NZ_BAABHC010000002.1"/>
</dbReference>
<feature type="domain" description="DUF5777" evidence="2">
    <location>
        <begin position="46"/>
        <end position="291"/>
    </location>
</feature>
<protein>
    <submittedName>
        <fullName evidence="3">DUF5777 family beta-barrel protein</fullName>
    </submittedName>
</protein>
<comment type="caution">
    <text evidence="3">The sequence shown here is derived from an EMBL/GenBank/DDBJ whole genome shotgun (WGS) entry which is preliminary data.</text>
</comment>